<dbReference type="RefSeq" id="WP_076658270.1">
    <property type="nucleotide sequence ID" value="NZ_FTPR01000001.1"/>
</dbReference>
<dbReference type="GO" id="GO:0008270">
    <property type="term" value="F:zinc ion binding"/>
    <property type="evidence" value="ECO:0007669"/>
    <property type="project" value="InterPro"/>
</dbReference>
<proteinExistence type="predicted"/>
<dbReference type="EMBL" id="FTPR01000001">
    <property type="protein sequence ID" value="SIT77365.1"/>
    <property type="molecule type" value="Genomic_DNA"/>
</dbReference>
<dbReference type="CDD" id="cd00085">
    <property type="entry name" value="HNHc"/>
    <property type="match status" value="1"/>
</dbReference>
<dbReference type="InterPro" id="IPR052892">
    <property type="entry name" value="NA-targeting_endonuclease"/>
</dbReference>
<evidence type="ECO:0000313" key="3">
    <source>
        <dbReference type="Proteomes" id="UP000186997"/>
    </source>
</evidence>
<dbReference type="InterPro" id="IPR003615">
    <property type="entry name" value="HNH_nuc"/>
</dbReference>
<keyword evidence="2" id="KW-0378">Hydrolase</keyword>
<keyword evidence="3" id="KW-1185">Reference proteome</keyword>
<dbReference type="GO" id="GO:0004519">
    <property type="term" value="F:endonuclease activity"/>
    <property type="evidence" value="ECO:0007669"/>
    <property type="project" value="UniProtKB-KW"/>
</dbReference>
<dbReference type="Proteomes" id="UP000186997">
    <property type="component" value="Unassembled WGS sequence"/>
</dbReference>
<dbReference type="GO" id="GO:0003676">
    <property type="term" value="F:nucleic acid binding"/>
    <property type="evidence" value="ECO:0007669"/>
    <property type="project" value="InterPro"/>
</dbReference>
<accession>A0A1R3WHH4</accession>
<protein>
    <submittedName>
        <fullName evidence="2">5-methylcytosine-specific restriction endonuclease McrA</fullName>
    </submittedName>
</protein>
<dbReference type="AlphaFoldDB" id="A0A1R3WHH4"/>
<dbReference type="SMART" id="SM00507">
    <property type="entry name" value="HNHc"/>
    <property type="match status" value="1"/>
</dbReference>
<dbReference type="OrthoDB" id="9802901at2"/>
<name>A0A1R3WHH4_9RHOB</name>
<sequence>MTQADFRTDFVREPGALKHYPALVLNADYRPLSYYPLSLWPWQEAVKAAWLDRVDIVSEYDEVVRSPSTIIRIPSVVVLKDYIKPQKQVAFTRFNLFLRDEFCCQYCGARGDLTFDHVVPRASGGITSWENVVAACSPCNLRKGSRSLKQCGMSLQKPPRRPVPEQLHNVGRKFPPNHLHESWLDFLYWDAELEA</sequence>
<evidence type="ECO:0000313" key="2">
    <source>
        <dbReference type="EMBL" id="SIT77365.1"/>
    </source>
</evidence>
<dbReference type="PANTHER" id="PTHR33877:SF2">
    <property type="entry name" value="OS07G0170200 PROTEIN"/>
    <property type="match status" value="1"/>
</dbReference>
<reference evidence="3" key="1">
    <citation type="submission" date="2017-01" db="EMBL/GenBank/DDBJ databases">
        <authorList>
            <person name="Varghese N."/>
            <person name="Submissions S."/>
        </authorList>
    </citation>
    <scope>NUCLEOTIDE SEQUENCE [LARGE SCALE GENOMIC DNA]</scope>
    <source>
        <strain evidence="3">DSM 29591</strain>
    </source>
</reference>
<dbReference type="Pfam" id="PF01844">
    <property type="entry name" value="HNH"/>
    <property type="match status" value="1"/>
</dbReference>
<dbReference type="STRING" id="287098.SAMN05421665_0554"/>
<organism evidence="2 3">
    <name type="scientific">Yoonia rosea</name>
    <dbReference type="NCBI Taxonomy" id="287098"/>
    <lineage>
        <taxon>Bacteria</taxon>
        <taxon>Pseudomonadati</taxon>
        <taxon>Pseudomonadota</taxon>
        <taxon>Alphaproteobacteria</taxon>
        <taxon>Rhodobacterales</taxon>
        <taxon>Paracoccaceae</taxon>
        <taxon>Yoonia</taxon>
    </lineage>
</organism>
<dbReference type="Gene3D" id="1.10.30.50">
    <property type="match status" value="1"/>
</dbReference>
<feature type="domain" description="HNH nuclease" evidence="1">
    <location>
        <begin position="91"/>
        <end position="141"/>
    </location>
</feature>
<dbReference type="PANTHER" id="PTHR33877">
    <property type="entry name" value="SLL1193 PROTEIN"/>
    <property type="match status" value="1"/>
</dbReference>
<gene>
    <name evidence="2" type="ORF">SAMN05421665_0554</name>
</gene>
<keyword evidence="2" id="KW-0255">Endonuclease</keyword>
<evidence type="ECO:0000259" key="1">
    <source>
        <dbReference type="SMART" id="SM00507"/>
    </source>
</evidence>
<keyword evidence="2" id="KW-0540">Nuclease</keyword>
<dbReference type="InterPro" id="IPR002711">
    <property type="entry name" value="HNH"/>
</dbReference>